<sequence length="81" mass="8845">MCRHDASTCTGACRGLRPGIIPAMVGNPATAYTEPSANADGRMELARDGRRSDRLPYFLVLVMHLSPSSDSDEKHVDEDVR</sequence>
<name>Q5YU89_NOCFA</name>
<reference evidence="1 2" key="1">
    <citation type="journal article" date="2004" name="Proc. Natl. Acad. Sci. U.S.A.">
        <title>The complete genomic sequence of Nocardia farcinica IFM 10152.</title>
        <authorList>
            <person name="Ishikawa J."/>
            <person name="Yamashita A."/>
            <person name="Mikami Y."/>
            <person name="Hoshino Y."/>
            <person name="Kurita H."/>
            <person name="Hotta K."/>
            <person name="Shiba T."/>
            <person name="Hattori M."/>
        </authorList>
    </citation>
    <scope>NUCLEOTIDE SEQUENCE [LARGE SCALE GENOMIC DNA]</scope>
    <source>
        <strain evidence="1 2">IFM 10152</strain>
    </source>
</reference>
<proteinExistence type="predicted"/>
<evidence type="ECO:0000313" key="2">
    <source>
        <dbReference type="Proteomes" id="UP000006820"/>
    </source>
</evidence>
<dbReference type="HOGENOM" id="CLU_2570383_0_0_11"/>
<dbReference type="KEGG" id="nfa:NFA_34050"/>
<dbReference type="STRING" id="247156.NFA_34050"/>
<gene>
    <name evidence="1" type="ordered locus">NFA_34050</name>
</gene>
<keyword evidence="2" id="KW-1185">Reference proteome</keyword>
<evidence type="ECO:0000313" key="1">
    <source>
        <dbReference type="EMBL" id="BAD58252.1"/>
    </source>
</evidence>
<accession>Q5YU89</accession>
<organism evidence="1 2">
    <name type="scientific">Nocardia farcinica (strain IFM 10152)</name>
    <dbReference type="NCBI Taxonomy" id="247156"/>
    <lineage>
        <taxon>Bacteria</taxon>
        <taxon>Bacillati</taxon>
        <taxon>Actinomycetota</taxon>
        <taxon>Actinomycetes</taxon>
        <taxon>Mycobacteriales</taxon>
        <taxon>Nocardiaceae</taxon>
        <taxon>Nocardia</taxon>
    </lineage>
</organism>
<dbReference type="AlphaFoldDB" id="Q5YU89"/>
<protein>
    <submittedName>
        <fullName evidence="1">Uncharacterized protein</fullName>
    </submittedName>
</protein>
<dbReference type="Proteomes" id="UP000006820">
    <property type="component" value="Chromosome"/>
</dbReference>
<dbReference type="EMBL" id="AP006618">
    <property type="protein sequence ID" value="BAD58252.1"/>
    <property type="molecule type" value="Genomic_DNA"/>
</dbReference>